<accession>G4RMD3</accession>
<dbReference type="STRING" id="768679.TTX_0089"/>
<evidence type="ECO:0000313" key="2">
    <source>
        <dbReference type="Proteomes" id="UP000002654"/>
    </source>
</evidence>
<dbReference type="Gene3D" id="3.20.20.410">
    <property type="entry name" value="Protein of unknown function UPF0759"/>
    <property type="match status" value="1"/>
</dbReference>
<sequence length="231" mass="27288">MTEVFVGTSGWLYDWNPDSLDWYVESSGLNAVELNATFYRYPFRSQVASWARRGSRLRWSVKVHRYITHTKRLKEDALGAWARFKELMAQLDPYVDFYLVQLPPAFDKRDRHVERLRSFAESTGLGRRLAVEFRHASWFNEDTVKLCEELGITAVSVDEPGYTWIVATGDIVYLRLHGRTSWYAHEYSEEELRELADAVLSLRPKRVYAFFNNDHWMLENARAMMRLFSKR</sequence>
<dbReference type="RefSeq" id="WP_014126022.1">
    <property type="nucleotide sequence ID" value="NC_016070.1"/>
</dbReference>
<dbReference type="HOGENOM" id="CLU_046519_0_1_2"/>
<name>G4RMD3_THETK</name>
<dbReference type="PANTHER" id="PTHR30348:SF4">
    <property type="entry name" value="DUF72 DOMAIN-CONTAINING PROTEIN"/>
    <property type="match status" value="1"/>
</dbReference>
<dbReference type="Proteomes" id="UP000002654">
    <property type="component" value="Chromosome"/>
</dbReference>
<evidence type="ECO:0000313" key="1">
    <source>
        <dbReference type="EMBL" id="CCC80764.1"/>
    </source>
</evidence>
<organism evidence="1 2">
    <name type="scientific">Thermoproteus tenax (strain ATCC 35583 / DSM 2078 / JCM 9277 / NBRC 100435 / Kra 1)</name>
    <dbReference type="NCBI Taxonomy" id="768679"/>
    <lineage>
        <taxon>Archaea</taxon>
        <taxon>Thermoproteota</taxon>
        <taxon>Thermoprotei</taxon>
        <taxon>Thermoproteales</taxon>
        <taxon>Thermoproteaceae</taxon>
        <taxon>Thermoproteus</taxon>
    </lineage>
</organism>
<dbReference type="InterPro" id="IPR002763">
    <property type="entry name" value="DUF72"/>
</dbReference>
<proteinExistence type="predicted"/>
<dbReference type="AlphaFoldDB" id="G4RMD3"/>
<dbReference type="PATRIC" id="fig|768679.9.peg.93"/>
<gene>
    <name evidence="1" type="ordered locus">TTX_0089</name>
</gene>
<evidence type="ECO:0008006" key="3">
    <source>
        <dbReference type="Google" id="ProtNLM"/>
    </source>
</evidence>
<dbReference type="SUPFAM" id="SSF117396">
    <property type="entry name" value="TM1631-like"/>
    <property type="match status" value="1"/>
</dbReference>
<dbReference type="OrthoDB" id="35747at2157"/>
<dbReference type="PANTHER" id="PTHR30348">
    <property type="entry name" value="UNCHARACTERIZED PROTEIN YECE"/>
    <property type="match status" value="1"/>
</dbReference>
<dbReference type="KEGG" id="ttn:TTX_0089"/>
<dbReference type="EMBL" id="FN869859">
    <property type="protein sequence ID" value="CCC80764.1"/>
    <property type="molecule type" value="Genomic_DNA"/>
</dbReference>
<dbReference type="InterPro" id="IPR036520">
    <property type="entry name" value="UPF0759_sf"/>
</dbReference>
<keyword evidence="2" id="KW-1185">Reference proteome</keyword>
<dbReference type="Pfam" id="PF01904">
    <property type="entry name" value="DUF72"/>
    <property type="match status" value="1"/>
</dbReference>
<protein>
    <recommendedName>
        <fullName evidence="3">DUF72 domain-containing protein</fullName>
    </recommendedName>
</protein>
<dbReference type="GeneID" id="11263096"/>
<reference evidence="1 2" key="1">
    <citation type="journal article" date="2011" name="PLoS ONE">
        <title>The complete genome sequence of Thermoproteus tenax: a physiologically versatile member of the Crenarchaeota.</title>
        <authorList>
            <person name="Siebers B."/>
            <person name="Zaparty M."/>
            <person name="Raddatz G."/>
            <person name="Tjaden B."/>
            <person name="Albers S.V."/>
            <person name="Bell S.D."/>
            <person name="Blombach F."/>
            <person name="Kletzin A."/>
            <person name="Kyrpides N."/>
            <person name="Lanz C."/>
            <person name="Plagens A."/>
            <person name="Rampp M."/>
            <person name="Rosinus A."/>
            <person name="von Jan M."/>
            <person name="Makarova K.S."/>
            <person name="Klenk H.P."/>
            <person name="Schuster S.C."/>
            <person name="Hensel R."/>
        </authorList>
    </citation>
    <scope>NUCLEOTIDE SEQUENCE [LARGE SCALE GENOMIC DNA]</scope>
    <source>
        <strain evidence="2">ATCC 35583 / DSM 2078 / JCM 9277 / NBRC 100435 / Kra 1</strain>
    </source>
</reference>
<dbReference type="PaxDb" id="768679-TTX_0089"/>
<dbReference type="eggNOG" id="arCOG04291">
    <property type="taxonomic scope" value="Archaea"/>
</dbReference>